<sequence length="235" mass="27556">MELLEKAIDRYGGWKLWDRIDSFELELKRLGAPIPIRKGLGKTFPKPSFLKIYPKSFTAEFLEYPSTGKKIVFQNGKVGIFYIHETDFEFEVPDYRETFRDFRKYRRWNPLDAAYFFGYAITQYVSVPFLLKEFGVREVPLADGFRIDAEFPQSMHTHCRKQSYYFNEEGLLTRNDYTADVIGPWAIGAHLTTDYREVDGIPVSTRRNVFVRLGKFVTPICVLSAELNLIRVNFR</sequence>
<accession>A0ABX9M5K9</accession>
<keyword evidence="2" id="KW-1185">Reference proteome</keyword>
<dbReference type="EMBL" id="QHCR01000003">
    <property type="protein sequence ID" value="RHX80956.1"/>
    <property type="molecule type" value="Genomic_DNA"/>
</dbReference>
<reference evidence="2" key="1">
    <citation type="submission" date="2018-05" db="EMBL/GenBank/DDBJ databases">
        <title>Leptospira yasudae sp. nov. and Leptospira stimsonii sp. nov., two pathogenic species of the genus Leptospira isolated from environmental sources.</title>
        <authorList>
            <person name="Casanovas-Massana A."/>
            <person name="Hamond C."/>
            <person name="Santos L.A."/>
            <person name="Hacker K.P."/>
            <person name="Balassiano I."/>
            <person name="Medeiros M.A."/>
            <person name="Reis M.G."/>
            <person name="Ko A.I."/>
            <person name="Wunder E.A."/>
        </authorList>
    </citation>
    <scope>NUCLEOTIDE SEQUENCE [LARGE SCALE GENOMIC DNA]</scope>
    <source>
        <strain evidence="2">B21</strain>
    </source>
</reference>
<dbReference type="Proteomes" id="UP000285569">
    <property type="component" value="Unassembled WGS sequence"/>
</dbReference>
<evidence type="ECO:0000313" key="1">
    <source>
        <dbReference type="EMBL" id="RHX80956.1"/>
    </source>
</evidence>
<dbReference type="RefSeq" id="WP_118955655.1">
    <property type="nucleotide sequence ID" value="NZ_QHCR01000003.1"/>
</dbReference>
<comment type="caution">
    <text evidence="1">The sequence shown here is derived from an EMBL/GenBank/DDBJ whole genome shotgun (WGS) entry which is preliminary data.</text>
</comment>
<evidence type="ECO:0000313" key="2">
    <source>
        <dbReference type="Proteomes" id="UP000285569"/>
    </source>
</evidence>
<proteinExistence type="predicted"/>
<gene>
    <name evidence="1" type="ORF">DLM77_07880</name>
</gene>
<name>A0ABX9M5K9_9LEPT</name>
<reference evidence="1 2" key="2">
    <citation type="journal article" date="2020" name="Int. J. Syst. Evol. Microbiol.">
        <title>Leptospira yasudae sp. nov. and Leptospira stimsonii sp. nov., two new species of the pathogenic group isolated from environmental sources.</title>
        <authorList>
            <person name="Casanovas-Massana A."/>
            <person name="Hamond C."/>
            <person name="Santos L.A."/>
            <person name="de Oliveira D."/>
            <person name="Hacker K.P."/>
            <person name="Balassiano I."/>
            <person name="Costa F."/>
            <person name="Medeiros M.A."/>
            <person name="Reis M.G."/>
            <person name="Ko A.I."/>
            <person name="Wunder E.A."/>
        </authorList>
    </citation>
    <scope>NUCLEOTIDE SEQUENCE [LARGE SCALE GENOMIC DNA]</scope>
    <source>
        <strain evidence="1 2">B21</strain>
    </source>
</reference>
<protein>
    <submittedName>
        <fullName evidence="1">Uncharacterized protein</fullName>
    </submittedName>
</protein>
<organism evidence="1 2">
    <name type="scientific">Leptospira yasudae</name>
    <dbReference type="NCBI Taxonomy" id="2202201"/>
    <lineage>
        <taxon>Bacteria</taxon>
        <taxon>Pseudomonadati</taxon>
        <taxon>Spirochaetota</taxon>
        <taxon>Spirochaetia</taxon>
        <taxon>Leptospirales</taxon>
        <taxon>Leptospiraceae</taxon>
        <taxon>Leptospira</taxon>
    </lineage>
</organism>